<dbReference type="Gene3D" id="3.40.190.290">
    <property type="match status" value="1"/>
</dbReference>
<dbReference type="Pfam" id="PF00126">
    <property type="entry name" value="HTH_1"/>
    <property type="match status" value="1"/>
</dbReference>
<dbReference type="Proteomes" id="UP001589834">
    <property type="component" value="Unassembled WGS sequence"/>
</dbReference>
<sequence>MTRSLNFQQIQAFKAVMESGTTTRAAQMLNTTQPSISRRLAELRQATGLELFDLHNGRLRPTREGQQLYRSVRQHFEGLEHIETAVRVLRKSGTGVLRIGSTPTLAAGLLPRVIAPFMRQHPSIYINLQTHGTPQLKEYLSQGLLDFVLTTGHIEHSDVITTTLLQTHAVCLLPREHTLTQCNALKPDQLRTQRLILLDENDDIMIAMREHLQLQPGHADLAVETNSSLTICALVAAGVGVGVVNPFVANAFADQLVVRQLHPPIPVTVTLMRAAALAPSMLASRFVEMLTAQSWSDLADPTK</sequence>
<protein>
    <submittedName>
        <fullName evidence="6">LysR substrate-binding domain-containing protein</fullName>
    </submittedName>
</protein>
<dbReference type="SUPFAM" id="SSF53850">
    <property type="entry name" value="Periplasmic binding protein-like II"/>
    <property type="match status" value="1"/>
</dbReference>
<dbReference type="RefSeq" id="WP_377480364.1">
    <property type="nucleotide sequence ID" value="NZ_JBHLTN010000007.1"/>
</dbReference>
<name>A0ABV6PPQ9_9BURK</name>
<evidence type="ECO:0000256" key="4">
    <source>
        <dbReference type="ARBA" id="ARBA00023163"/>
    </source>
</evidence>
<comment type="similarity">
    <text evidence="1">Belongs to the LysR transcriptional regulatory family.</text>
</comment>
<dbReference type="EMBL" id="JBHLTN010000007">
    <property type="protein sequence ID" value="MFC0591832.1"/>
    <property type="molecule type" value="Genomic_DNA"/>
</dbReference>
<comment type="caution">
    <text evidence="6">The sequence shown here is derived from an EMBL/GenBank/DDBJ whole genome shotgun (WGS) entry which is preliminary data.</text>
</comment>
<evidence type="ECO:0000313" key="7">
    <source>
        <dbReference type="Proteomes" id="UP001589834"/>
    </source>
</evidence>
<evidence type="ECO:0000256" key="2">
    <source>
        <dbReference type="ARBA" id="ARBA00023015"/>
    </source>
</evidence>
<dbReference type="InterPro" id="IPR005119">
    <property type="entry name" value="LysR_subst-bd"/>
</dbReference>
<dbReference type="SUPFAM" id="SSF46785">
    <property type="entry name" value="Winged helix' DNA-binding domain"/>
    <property type="match status" value="1"/>
</dbReference>
<keyword evidence="4" id="KW-0804">Transcription</keyword>
<gene>
    <name evidence="6" type="ORF">ACFFGG_04610</name>
</gene>
<keyword evidence="2" id="KW-0805">Transcription regulation</keyword>
<evidence type="ECO:0000259" key="5">
    <source>
        <dbReference type="PROSITE" id="PS50931"/>
    </source>
</evidence>
<evidence type="ECO:0000313" key="6">
    <source>
        <dbReference type="EMBL" id="MFC0591832.1"/>
    </source>
</evidence>
<dbReference type="Pfam" id="PF03466">
    <property type="entry name" value="LysR_substrate"/>
    <property type="match status" value="1"/>
</dbReference>
<keyword evidence="7" id="KW-1185">Reference proteome</keyword>
<evidence type="ECO:0000256" key="1">
    <source>
        <dbReference type="ARBA" id="ARBA00009437"/>
    </source>
</evidence>
<proteinExistence type="inferred from homology"/>
<accession>A0ABV6PPQ9</accession>
<dbReference type="PROSITE" id="PS50931">
    <property type="entry name" value="HTH_LYSR"/>
    <property type="match status" value="1"/>
</dbReference>
<dbReference type="PANTHER" id="PTHR30427:SF1">
    <property type="entry name" value="TRANSCRIPTIONAL ACTIVATOR PROTEIN LYSR"/>
    <property type="match status" value="1"/>
</dbReference>
<dbReference type="InterPro" id="IPR000847">
    <property type="entry name" value="LysR_HTH_N"/>
</dbReference>
<dbReference type="PRINTS" id="PR00039">
    <property type="entry name" value="HTHLYSR"/>
</dbReference>
<dbReference type="Gene3D" id="1.10.10.10">
    <property type="entry name" value="Winged helix-like DNA-binding domain superfamily/Winged helix DNA-binding domain"/>
    <property type="match status" value="1"/>
</dbReference>
<evidence type="ECO:0000256" key="3">
    <source>
        <dbReference type="ARBA" id="ARBA00023125"/>
    </source>
</evidence>
<organism evidence="6 7">
    <name type="scientific">Ottowia pentelensis</name>
    <dbReference type="NCBI Taxonomy" id="511108"/>
    <lineage>
        <taxon>Bacteria</taxon>
        <taxon>Pseudomonadati</taxon>
        <taxon>Pseudomonadota</taxon>
        <taxon>Betaproteobacteria</taxon>
        <taxon>Burkholderiales</taxon>
        <taxon>Comamonadaceae</taxon>
        <taxon>Ottowia</taxon>
    </lineage>
</organism>
<reference evidence="6 7" key="1">
    <citation type="submission" date="2024-09" db="EMBL/GenBank/DDBJ databases">
        <authorList>
            <person name="Sun Q."/>
            <person name="Mori K."/>
        </authorList>
    </citation>
    <scope>NUCLEOTIDE SEQUENCE [LARGE SCALE GENOMIC DNA]</scope>
    <source>
        <strain evidence="6 7">NCAIM B.02336</strain>
    </source>
</reference>
<feature type="domain" description="HTH lysR-type" evidence="5">
    <location>
        <begin position="5"/>
        <end position="62"/>
    </location>
</feature>
<dbReference type="PANTHER" id="PTHR30427">
    <property type="entry name" value="TRANSCRIPTIONAL ACTIVATOR PROTEIN LYSR"/>
    <property type="match status" value="1"/>
</dbReference>
<keyword evidence="3" id="KW-0238">DNA-binding</keyword>
<dbReference type="InterPro" id="IPR036390">
    <property type="entry name" value="WH_DNA-bd_sf"/>
</dbReference>
<dbReference type="InterPro" id="IPR036388">
    <property type="entry name" value="WH-like_DNA-bd_sf"/>
</dbReference>